<keyword evidence="1" id="KW-0812">Transmembrane</keyword>
<dbReference type="EMBL" id="LN483074">
    <property type="protein sequence ID" value="CEA02453.1"/>
    <property type="molecule type" value="Genomic_DNA"/>
</dbReference>
<evidence type="ECO:0000313" key="2">
    <source>
        <dbReference type="EMBL" id="CEA02453.1"/>
    </source>
</evidence>
<keyword evidence="1" id="KW-0472">Membrane</keyword>
<gene>
    <name evidence="2" type="ORF">BN1050_01260</name>
</gene>
<reference evidence="2" key="1">
    <citation type="submission" date="2014-07" db="EMBL/GenBank/DDBJ databases">
        <authorList>
            <person name="Urmite Genomes Urmite Genomes"/>
        </authorList>
    </citation>
    <scope>NUCLEOTIDE SEQUENCE</scope>
    <source>
        <strain evidence="2">13S34_air</strain>
    </source>
</reference>
<proteinExistence type="predicted"/>
<feature type="transmembrane region" description="Helical" evidence="1">
    <location>
        <begin position="54"/>
        <end position="71"/>
    </location>
</feature>
<dbReference type="HOGENOM" id="CLU_1925016_0_0_9"/>
<evidence type="ECO:0000256" key="1">
    <source>
        <dbReference type="SAM" id="Phobius"/>
    </source>
</evidence>
<organism evidence="2">
    <name type="scientific">Metalysinibacillus saudimassiliensis</name>
    <dbReference type="NCBI Taxonomy" id="1461583"/>
    <lineage>
        <taxon>Bacteria</taxon>
        <taxon>Bacillati</taxon>
        <taxon>Bacillota</taxon>
        <taxon>Bacilli</taxon>
        <taxon>Bacillales</taxon>
        <taxon>Caryophanaceae</taxon>
        <taxon>Metalysinibacillus</taxon>
    </lineage>
</organism>
<feature type="transmembrane region" description="Helical" evidence="1">
    <location>
        <begin position="111"/>
        <end position="129"/>
    </location>
</feature>
<feature type="transmembrane region" description="Helical" evidence="1">
    <location>
        <begin position="5"/>
        <end position="22"/>
    </location>
</feature>
<sequence>MKTHILHYLVLVMSIVVLAWCWDDFFNTPIARLLLNVDFLIDYTVRQPSLAEEFLYHAITTFIIYGLFIQLARTRLYIPALLIFTIFSSTVLYFILGEQAVRPITLTTEAFAGWVVIHLIFVALLYRFTTK</sequence>
<dbReference type="PATRIC" id="fig|1461583.4.peg.1219"/>
<name>A0A078M4M8_9BACL</name>
<feature type="transmembrane region" description="Helical" evidence="1">
    <location>
        <begin position="76"/>
        <end position="96"/>
    </location>
</feature>
<protein>
    <submittedName>
        <fullName evidence="2">Uncharacterized protein</fullName>
    </submittedName>
</protein>
<keyword evidence="1" id="KW-1133">Transmembrane helix</keyword>
<dbReference type="AlphaFoldDB" id="A0A078M4M8"/>
<accession>A0A078M4M8</accession>